<feature type="transmembrane region" description="Helical" evidence="1">
    <location>
        <begin position="594"/>
        <end position="612"/>
    </location>
</feature>
<gene>
    <name evidence="2" type="ORF">K3T81_02235</name>
</gene>
<feature type="transmembrane region" description="Helical" evidence="1">
    <location>
        <begin position="283"/>
        <end position="306"/>
    </location>
</feature>
<keyword evidence="1" id="KW-0472">Membrane</keyword>
<proteinExistence type="predicted"/>
<evidence type="ECO:0000313" key="3">
    <source>
        <dbReference type="Proteomes" id="UP001199631"/>
    </source>
</evidence>
<name>A0AAW5B1V6_9BACI</name>
<feature type="transmembrane region" description="Helical" evidence="1">
    <location>
        <begin position="7"/>
        <end position="27"/>
    </location>
</feature>
<feature type="transmembrane region" description="Helical" evidence="1">
    <location>
        <begin position="213"/>
        <end position="235"/>
    </location>
</feature>
<dbReference type="RefSeq" id="WP_238017981.1">
    <property type="nucleotide sequence ID" value="NZ_JAIFZM010000002.1"/>
</dbReference>
<dbReference type="Pfam" id="PF07242">
    <property type="entry name" value="DUF1430"/>
    <property type="match status" value="1"/>
</dbReference>
<organism evidence="2 3">
    <name type="scientific">Oceanobacillus jordanicus</name>
    <dbReference type="NCBI Taxonomy" id="2867266"/>
    <lineage>
        <taxon>Bacteria</taxon>
        <taxon>Bacillati</taxon>
        <taxon>Bacillota</taxon>
        <taxon>Bacilli</taxon>
        <taxon>Bacillales</taxon>
        <taxon>Bacillaceae</taxon>
        <taxon>Oceanobacillus</taxon>
    </lineage>
</organism>
<keyword evidence="1" id="KW-0812">Transmembrane</keyword>
<feature type="transmembrane region" description="Helical" evidence="1">
    <location>
        <begin position="544"/>
        <end position="566"/>
    </location>
</feature>
<feature type="transmembrane region" description="Helical" evidence="1">
    <location>
        <begin position="169"/>
        <end position="186"/>
    </location>
</feature>
<evidence type="ECO:0000313" key="2">
    <source>
        <dbReference type="EMBL" id="MCG3417958.1"/>
    </source>
</evidence>
<keyword evidence="1" id="KW-1133">Transmembrane helix</keyword>
<accession>A0AAW5B1V6</accession>
<dbReference type="Proteomes" id="UP001199631">
    <property type="component" value="Unassembled WGS sequence"/>
</dbReference>
<evidence type="ECO:0000256" key="1">
    <source>
        <dbReference type="SAM" id="Phobius"/>
    </source>
</evidence>
<comment type="caution">
    <text evidence="2">The sequence shown here is derived from an EMBL/GenBank/DDBJ whole genome shotgun (WGS) entry which is preliminary data.</text>
</comment>
<keyword evidence="3" id="KW-1185">Reference proteome</keyword>
<feature type="transmembrane region" description="Helical" evidence="1">
    <location>
        <begin position="624"/>
        <end position="644"/>
    </location>
</feature>
<dbReference type="AlphaFoldDB" id="A0AAW5B1V6"/>
<dbReference type="EMBL" id="JAIFZM010000002">
    <property type="protein sequence ID" value="MCG3417958.1"/>
    <property type="molecule type" value="Genomic_DNA"/>
</dbReference>
<protein>
    <submittedName>
        <fullName evidence="2">DUF1430 domain-containing protein</fullName>
    </submittedName>
</protein>
<sequence>MKKIKYIFAMTLFIITFSFIGESYIFYLDNFTGSFYSTSLYKPDYVSNQKMKLDVKESKEKNDIGIFIVDQEVKSNIEMNISIYGTSEANKYLKDKLSIKDTTYKSMFSGKVTVTYHNFDEITDIGKYEKYFLVGDQKNIASFKNSLIDTYGGNHPKIEDDYNESKKNIIYVWSIIIIVILLFTYYDTIFQKKEALVKVTFGEKISTLIRKNVWCDTLVFVSLFIISILFTSIFSNSIFQYWISICVFIVFIIINALIYLTLYKYNLREVFSNSKSKNQLLKINYVLKIITIVLAITVLSGSIAIIDQGLSFYQQKDFFKYHKEYNYIQFDYKLTGDNATDDLLINKSADVREEFYKENFNNAIQLVNISDNLDLSVPSILANKNAIPYLKDNIPELNRQLLNEEKVYYILPEKHADDKLLYESLRNIYGFFNKLESNSNVESEVILYNTNTELVSIDEINYMNRSKLAQNPAIILNNTSTENSILDTETNLRRTSYAHDIMYLISEKSYQSFVTKNDLTDQIHLKTNIYELYQYNWTLIKRGIFISSVLFSLVILLELIIINLILRLEYEVNAVELSIKKIMGYSSLQKNRKIIFITLSATITSIVLSLIVNHLFDISQSKYFLYGGAILLIIEILFIMTNIARIEKAKISKILKGGSL</sequence>
<reference evidence="2 3" key="1">
    <citation type="journal article" date="2022" name="Evol. Bioinform. Online">
        <title>Draft Genome Sequence of Oceanobacillus jordanicus Strain GSFE11, a Halotolerant Plant Growth-Promoting Bacterial Endophyte Isolated From the Jordan Valley.</title>
        <authorList>
            <person name="Alhindi T."/>
            <person name="Albdaiwi R."/>
        </authorList>
    </citation>
    <scope>NUCLEOTIDE SEQUENCE [LARGE SCALE GENOMIC DNA]</scope>
    <source>
        <strain evidence="2 3">GSFE11</strain>
    </source>
</reference>
<feature type="transmembrane region" description="Helical" evidence="1">
    <location>
        <begin position="241"/>
        <end position="262"/>
    </location>
</feature>
<dbReference type="InterPro" id="IPR006541">
    <property type="entry name" value="Bacteriocin_ass"/>
</dbReference>